<dbReference type="EMBL" id="FNGO01000007">
    <property type="protein sequence ID" value="SDL66323.1"/>
    <property type="molecule type" value="Genomic_DNA"/>
</dbReference>
<evidence type="ECO:0000256" key="1">
    <source>
        <dbReference type="SAM" id="MobiDB-lite"/>
    </source>
</evidence>
<name>A0A1G9LWN5_9FIRM</name>
<keyword evidence="2" id="KW-0472">Membrane</keyword>
<gene>
    <name evidence="3" type="ORF">SAMN04488692_10733</name>
</gene>
<accession>A0A1G9LWN5</accession>
<dbReference type="AlphaFoldDB" id="A0A1G9LWN5"/>
<protein>
    <submittedName>
        <fullName evidence="3">Uncharacterized protein</fullName>
    </submittedName>
</protein>
<sequence>MANIKSYLRPIMFIKKNIIGLSPVGVTAGVISMFILLAVLAAPLQAESNDNGLRANNWWQNLHVDQGAQVISLEHEELELPENEENYRSFSEQGREKLYDLASQFDDGDSPEDTADHLMADGDSRNPDYSGAGLSELKTAEDDSFTSRLSLNAIETEDEFYSDGGELTGVDVELSLSDSTALSAGFSREQTDQLHRRENSAEELDYLEYEDDFSGLESNSSAGNMNEGITREGDYLWSDGEETETGRLGVNYSPLEELSLSAGFTYEDLYLSPSRQTAELGFEYSDINNHLGERVDRLRANYEVDEGDMFRERTTGLELDVMDSAMLSASYSLLDIEEIEDKLQQQTTLDLGLGVDFTELGSMFLGYQRHENLLFPEDEEGEDEYNIRASFTIDF</sequence>
<keyword evidence="2" id="KW-0812">Transmembrane</keyword>
<dbReference type="RefSeq" id="WP_089759317.1">
    <property type="nucleotide sequence ID" value="NZ_FNGO01000007.1"/>
</dbReference>
<feature type="compositionally biased region" description="Basic and acidic residues" evidence="1">
    <location>
        <begin position="114"/>
        <end position="126"/>
    </location>
</feature>
<dbReference type="Proteomes" id="UP000199476">
    <property type="component" value="Unassembled WGS sequence"/>
</dbReference>
<feature type="region of interest" description="Disordered" evidence="1">
    <location>
        <begin position="103"/>
        <end position="132"/>
    </location>
</feature>
<proteinExistence type="predicted"/>
<evidence type="ECO:0000313" key="3">
    <source>
        <dbReference type="EMBL" id="SDL66323.1"/>
    </source>
</evidence>
<dbReference type="STRING" id="321763.SAMN04488692_10733"/>
<evidence type="ECO:0000313" key="4">
    <source>
        <dbReference type="Proteomes" id="UP000199476"/>
    </source>
</evidence>
<organism evidence="3 4">
    <name type="scientific">Halarsenatibacter silvermanii</name>
    <dbReference type="NCBI Taxonomy" id="321763"/>
    <lineage>
        <taxon>Bacteria</taxon>
        <taxon>Bacillati</taxon>
        <taxon>Bacillota</taxon>
        <taxon>Clostridia</taxon>
        <taxon>Halanaerobiales</taxon>
        <taxon>Halarsenatibacteraceae</taxon>
        <taxon>Halarsenatibacter</taxon>
    </lineage>
</organism>
<reference evidence="3 4" key="1">
    <citation type="submission" date="2016-10" db="EMBL/GenBank/DDBJ databases">
        <authorList>
            <person name="de Groot N.N."/>
        </authorList>
    </citation>
    <scope>NUCLEOTIDE SEQUENCE [LARGE SCALE GENOMIC DNA]</scope>
    <source>
        <strain evidence="3 4">SLAS-1</strain>
    </source>
</reference>
<keyword evidence="2" id="KW-1133">Transmembrane helix</keyword>
<keyword evidence="4" id="KW-1185">Reference proteome</keyword>
<feature type="transmembrane region" description="Helical" evidence="2">
    <location>
        <begin position="21"/>
        <end position="44"/>
    </location>
</feature>
<evidence type="ECO:0000256" key="2">
    <source>
        <dbReference type="SAM" id="Phobius"/>
    </source>
</evidence>